<feature type="compositionally biased region" description="Pro residues" evidence="1">
    <location>
        <begin position="103"/>
        <end position="119"/>
    </location>
</feature>
<feature type="region of interest" description="Disordered" evidence="1">
    <location>
        <begin position="1"/>
        <end position="131"/>
    </location>
</feature>
<evidence type="ECO:0000313" key="2">
    <source>
        <dbReference type="EMBL" id="SCF14587.1"/>
    </source>
</evidence>
<dbReference type="Pfam" id="PF10025">
    <property type="entry name" value="DUF2267"/>
    <property type="match status" value="1"/>
</dbReference>
<accession>A0A1C4Y1I2</accession>
<feature type="compositionally biased region" description="Polar residues" evidence="1">
    <location>
        <begin position="120"/>
        <end position="130"/>
    </location>
</feature>
<dbReference type="GO" id="GO:0006729">
    <property type="term" value="P:tetrahydrobiopterin biosynthetic process"/>
    <property type="evidence" value="ECO:0007669"/>
    <property type="project" value="InterPro"/>
</dbReference>
<evidence type="ECO:0000313" key="3">
    <source>
        <dbReference type="Proteomes" id="UP000198243"/>
    </source>
</evidence>
<sequence length="362" mass="37974">MKPTDARPACPGGVRFGAPDGGKATNAGTIPSGRGVITMRKQMEGDNQRRRALARQAREQGRQPSEFGASLSASKQITSLDQGRRAGPGPAGRHKPDSTRGGPAPPQLGTPDNPRPQSPTPESAGTSSMGYNELVEDVRRRAGVDFKTAKVGTEATVLVLAFALEAAERQRLLTAVPSSLHDVLPVDGVERHRDLPGFLAEVGRISGRTPEQARYQAEATLAALAAQDGDLVESLHVPDGLRDLLNPPEAGGGLVGASTTTPTLDAAELRAALDDLPYWAGDSDALYRVVALPPDNLDRVLDRLDRLRQETGRAPSIGRPGDTAAVLTVRTNQADGVTALDVDLAHRIDDAIDEVGAGMAAG</sequence>
<evidence type="ECO:0000256" key="1">
    <source>
        <dbReference type="SAM" id="MobiDB-lite"/>
    </source>
</evidence>
<dbReference type="InterPro" id="IPR036428">
    <property type="entry name" value="PCD_sf"/>
</dbReference>
<dbReference type="Proteomes" id="UP000198243">
    <property type="component" value="Chromosome I"/>
</dbReference>
<dbReference type="InterPro" id="IPR018727">
    <property type="entry name" value="DUF2267"/>
</dbReference>
<organism evidence="2 3">
    <name type="scientific">Micromonospora coriariae</name>
    <dbReference type="NCBI Taxonomy" id="285665"/>
    <lineage>
        <taxon>Bacteria</taxon>
        <taxon>Bacillati</taxon>
        <taxon>Actinomycetota</taxon>
        <taxon>Actinomycetes</taxon>
        <taxon>Micromonosporales</taxon>
        <taxon>Micromonosporaceae</taxon>
        <taxon>Micromonospora</taxon>
    </lineage>
</organism>
<protein>
    <submittedName>
        <fullName evidence="2">Pterin-4a-carbinolamine dehydratase</fullName>
    </submittedName>
</protein>
<dbReference type="SUPFAM" id="SSF55248">
    <property type="entry name" value="PCD-like"/>
    <property type="match status" value="1"/>
</dbReference>
<dbReference type="AlphaFoldDB" id="A0A1C4Y1I2"/>
<feature type="compositionally biased region" description="Polar residues" evidence="1">
    <location>
        <begin position="71"/>
        <end position="81"/>
    </location>
</feature>
<gene>
    <name evidence="2" type="ORF">GA0070607_6098</name>
</gene>
<proteinExistence type="predicted"/>
<reference evidence="3" key="1">
    <citation type="submission" date="2016-06" db="EMBL/GenBank/DDBJ databases">
        <authorList>
            <person name="Varghese N."/>
            <person name="Submissions Spin"/>
        </authorList>
    </citation>
    <scope>NUCLEOTIDE SEQUENCE [LARGE SCALE GENOMIC DNA]</scope>
    <source>
        <strain evidence="3">DSM 44875</strain>
    </source>
</reference>
<dbReference type="EMBL" id="LT607412">
    <property type="protein sequence ID" value="SCF14587.1"/>
    <property type="molecule type" value="Genomic_DNA"/>
</dbReference>
<name>A0A1C4Y1I2_9ACTN</name>
<dbReference type="GO" id="GO:0008124">
    <property type="term" value="F:4-alpha-hydroxytetrahydrobiopterin dehydratase activity"/>
    <property type="evidence" value="ECO:0007669"/>
    <property type="project" value="InterPro"/>
</dbReference>
<keyword evidence="3" id="KW-1185">Reference proteome</keyword>